<dbReference type="AlphaFoldDB" id="A0A0E0PLG6"/>
<dbReference type="EnsemblPlants" id="ORUFI05G14760.1">
    <property type="protein sequence ID" value="ORUFI05G14760.1"/>
    <property type="gene ID" value="ORUFI05G14760"/>
</dbReference>
<organism evidence="2 3">
    <name type="scientific">Oryza rufipogon</name>
    <name type="common">Brownbeard rice</name>
    <name type="synonym">Asian wild rice</name>
    <dbReference type="NCBI Taxonomy" id="4529"/>
    <lineage>
        <taxon>Eukaryota</taxon>
        <taxon>Viridiplantae</taxon>
        <taxon>Streptophyta</taxon>
        <taxon>Embryophyta</taxon>
        <taxon>Tracheophyta</taxon>
        <taxon>Spermatophyta</taxon>
        <taxon>Magnoliopsida</taxon>
        <taxon>Liliopsida</taxon>
        <taxon>Poales</taxon>
        <taxon>Poaceae</taxon>
        <taxon>BOP clade</taxon>
        <taxon>Oryzoideae</taxon>
        <taxon>Oryzeae</taxon>
        <taxon>Oryzinae</taxon>
        <taxon>Oryza</taxon>
    </lineage>
</organism>
<dbReference type="Proteomes" id="UP000008022">
    <property type="component" value="Unassembled WGS sequence"/>
</dbReference>
<dbReference type="eggNOG" id="KOG3071">
    <property type="taxonomic scope" value="Eukaryota"/>
</dbReference>
<evidence type="ECO:0000313" key="2">
    <source>
        <dbReference type="EnsemblPlants" id="ORUFI05G14760.1"/>
    </source>
</evidence>
<keyword evidence="1" id="KW-1133">Transmembrane helix</keyword>
<reference evidence="3" key="1">
    <citation type="submission" date="2013-06" db="EMBL/GenBank/DDBJ databases">
        <authorList>
            <person name="Zhao Q."/>
        </authorList>
    </citation>
    <scope>NUCLEOTIDE SEQUENCE</scope>
    <source>
        <strain evidence="3">cv. W1943</strain>
    </source>
</reference>
<protein>
    <submittedName>
        <fullName evidence="2">Uncharacterized protein</fullName>
    </submittedName>
</protein>
<reference evidence="2" key="2">
    <citation type="submission" date="2015-06" db="UniProtKB">
        <authorList>
            <consortium name="EnsemblPlants"/>
        </authorList>
    </citation>
    <scope>IDENTIFICATION</scope>
</reference>
<keyword evidence="1" id="KW-0812">Transmembrane</keyword>
<feature type="transmembrane region" description="Helical" evidence="1">
    <location>
        <begin position="6"/>
        <end position="26"/>
    </location>
</feature>
<keyword evidence="1" id="KW-0472">Membrane</keyword>
<sequence length="62" mass="7096">MPAAHALLMATVSSVIFAGMLLSTLTEIRDTRWSWRGWSRTTPFRWLLCFPPGTRSSGYIFF</sequence>
<evidence type="ECO:0000256" key="1">
    <source>
        <dbReference type="SAM" id="Phobius"/>
    </source>
</evidence>
<evidence type="ECO:0000313" key="3">
    <source>
        <dbReference type="Proteomes" id="UP000008022"/>
    </source>
</evidence>
<keyword evidence="3" id="KW-1185">Reference proteome</keyword>
<name>A0A0E0PLG6_ORYRU</name>
<proteinExistence type="predicted"/>
<dbReference type="Gramene" id="ORUFI05G14760.1">
    <property type="protein sequence ID" value="ORUFI05G14760.1"/>
    <property type="gene ID" value="ORUFI05G14760"/>
</dbReference>
<dbReference type="HOGENOM" id="CLU_2908131_0_0_1"/>
<accession>A0A0E0PLG6</accession>
<dbReference type="STRING" id="4529.A0A0E0PLG6"/>